<dbReference type="FunFam" id="1.10.10.200:FF:000002">
    <property type="entry name" value="Probable transcriptional regulatory protein CLM62_37755"/>
    <property type="match status" value="1"/>
</dbReference>
<dbReference type="Gene3D" id="3.30.70.980">
    <property type="match status" value="2"/>
</dbReference>
<feature type="domain" description="TACO1/YebC-like N-terminal" evidence="4">
    <location>
        <begin position="47"/>
        <end position="117"/>
    </location>
</feature>
<feature type="domain" description="TACO1/YebC-like second and third" evidence="3">
    <location>
        <begin position="126"/>
        <end position="283"/>
    </location>
</feature>
<dbReference type="InterPro" id="IPR029072">
    <property type="entry name" value="YebC-like"/>
</dbReference>
<evidence type="ECO:0000256" key="1">
    <source>
        <dbReference type="ARBA" id="ARBA00004173"/>
    </source>
</evidence>
<dbReference type="GO" id="GO:0005739">
    <property type="term" value="C:mitochondrion"/>
    <property type="evidence" value="ECO:0007669"/>
    <property type="project" value="UniProtKB-SubCell"/>
</dbReference>
<evidence type="ECO:0000259" key="4">
    <source>
        <dbReference type="Pfam" id="PF20772"/>
    </source>
</evidence>
<evidence type="ECO:0000256" key="2">
    <source>
        <dbReference type="ARBA" id="ARBA00008724"/>
    </source>
</evidence>
<dbReference type="SUPFAM" id="SSF75625">
    <property type="entry name" value="YebC-like"/>
    <property type="match status" value="1"/>
</dbReference>
<organism evidence="5 6">
    <name type="scientific">Periconia macrospinosa</name>
    <dbReference type="NCBI Taxonomy" id="97972"/>
    <lineage>
        <taxon>Eukaryota</taxon>
        <taxon>Fungi</taxon>
        <taxon>Dikarya</taxon>
        <taxon>Ascomycota</taxon>
        <taxon>Pezizomycotina</taxon>
        <taxon>Dothideomycetes</taxon>
        <taxon>Pleosporomycetidae</taxon>
        <taxon>Pleosporales</taxon>
        <taxon>Massarineae</taxon>
        <taxon>Periconiaceae</taxon>
        <taxon>Periconia</taxon>
    </lineage>
</organism>
<evidence type="ECO:0000313" key="6">
    <source>
        <dbReference type="Proteomes" id="UP000244855"/>
    </source>
</evidence>
<evidence type="ECO:0000259" key="3">
    <source>
        <dbReference type="Pfam" id="PF01709"/>
    </source>
</evidence>
<dbReference type="Pfam" id="PF20772">
    <property type="entry name" value="TACO1_YebC_N"/>
    <property type="match status" value="1"/>
</dbReference>
<sequence>MVTPLRRLYSSSSSLFNFGACTCRSPRPLERGARCFGSSSAAWSGHSKWATIKHDKGKADAAKSKQRALLTKDISNAVRLGGPDPTMNARLALVIATAKKNAVPKASIEAAIARGRGLSTTGAALETVTLEAILPPAIAVIIEAQTESKNRTLADLRLLVKEAGGNVTPVGYMFEKKGRIRFEKKEGAGVDDILEPALDAGALDVLEDEEGHVVVYTDPAQTVATGEALAREAGFDMAESDIIFDPNHDTLVALDDEAAARDLGKFLDLLADVSGLQGVYLNWSKGAINEDLWAELQSKTGV</sequence>
<dbReference type="STRING" id="97972.A0A2V1DQ95"/>
<keyword evidence="6" id="KW-1185">Reference proteome</keyword>
<dbReference type="EMBL" id="KZ805393">
    <property type="protein sequence ID" value="PVH99364.1"/>
    <property type="molecule type" value="Genomic_DNA"/>
</dbReference>
<dbReference type="InterPro" id="IPR048300">
    <property type="entry name" value="TACO1_YebC-like_2nd/3rd_dom"/>
</dbReference>
<dbReference type="PANTHER" id="PTHR12532:SF0">
    <property type="entry name" value="TRANSLATIONAL ACTIVATOR OF CYTOCHROME C OXIDASE 1"/>
    <property type="match status" value="1"/>
</dbReference>
<comment type="similarity">
    <text evidence="2">Belongs to the TACO1 family.</text>
</comment>
<dbReference type="HAMAP" id="MF_00693">
    <property type="entry name" value="Transcrip_reg_TACO1"/>
    <property type="match status" value="1"/>
</dbReference>
<comment type="subcellular location">
    <subcellularLocation>
        <location evidence="1">Mitochondrion</location>
    </subcellularLocation>
</comment>
<gene>
    <name evidence="5" type="ORF">DM02DRAFT_434463</name>
</gene>
<dbReference type="InterPro" id="IPR017856">
    <property type="entry name" value="Integrase-like_N"/>
</dbReference>
<reference evidence="5 6" key="1">
    <citation type="journal article" date="2018" name="Sci. Rep.">
        <title>Comparative genomics provides insights into the lifestyle and reveals functional heterogeneity of dark septate endophytic fungi.</title>
        <authorList>
            <person name="Knapp D.G."/>
            <person name="Nemeth J.B."/>
            <person name="Barry K."/>
            <person name="Hainaut M."/>
            <person name="Henrissat B."/>
            <person name="Johnson J."/>
            <person name="Kuo A."/>
            <person name="Lim J.H.P."/>
            <person name="Lipzen A."/>
            <person name="Nolan M."/>
            <person name="Ohm R.A."/>
            <person name="Tamas L."/>
            <person name="Grigoriev I.V."/>
            <person name="Spatafora J.W."/>
            <person name="Nagy L.G."/>
            <person name="Kovacs G.M."/>
        </authorList>
    </citation>
    <scope>NUCLEOTIDE SEQUENCE [LARGE SCALE GENOMIC DNA]</scope>
    <source>
        <strain evidence="5 6">DSE2036</strain>
    </source>
</reference>
<name>A0A2V1DQ95_9PLEO</name>
<dbReference type="Gene3D" id="1.10.10.200">
    <property type="match status" value="1"/>
</dbReference>
<dbReference type="Proteomes" id="UP000244855">
    <property type="component" value="Unassembled WGS sequence"/>
</dbReference>
<accession>A0A2V1DQ95</accession>
<protein>
    <submittedName>
        <fullName evidence="5">YebC-like protein</fullName>
    </submittedName>
</protein>
<dbReference type="InterPro" id="IPR026564">
    <property type="entry name" value="Transcrip_reg_TACO1-like_dom3"/>
</dbReference>
<dbReference type="InterPro" id="IPR002876">
    <property type="entry name" value="Transcrip_reg_TACO1-like"/>
</dbReference>
<dbReference type="InterPro" id="IPR049083">
    <property type="entry name" value="TACO1_YebC_N"/>
</dbReference>
<dbReference type="AlphaFoldDB" id="A0A2V1DQ95"/>
<dbReference type="PANTHER" id="PTHR12532">
    <property type="entry name" value="TRANSLATIONAL ACTIVATOR OF CYTOCHROME C OXIDASE 1"/>
    <property type="match status" value="1"/>
</dbReference>
<dbReference type="Pfam" id="PF01709">
    <property type="entry name" value="Transcrip_reg"/>
    <property type="match status" value="1"/>
</dbReference>
<dbReference type="OrthoDB" id="2017544at2759"/>
<proteinExistence type="inferred from homology"/>
<evidence type="ECO:0000313" key="5">
    <source>
        <dbReference type="EMBL" id="PVH99364.1"/>
    </source>
</evidence>